<evidence type="ECO:0000256" key="1">
    <source>
        <dbReference type="SAM" id="MobiDB-lite"/>
    </source>
</evidence>
<organism evidence="2 3">
    <name type="scientific">Phyllachora maydis</name>
    <dbReference type="NCBI Taxonomy" id="1825666"/>
    <lineage>
        <taxon>Eukaryota</taxon>
        <taxon>Fungi</taxon>
        <taxon>Dikarya</taxon>
        <taxon>Ascomycota</taxon>
        <taxon>Pezizomycotina</taxon>
        <taxon>Sordariomycetes</taxon>
        <taxon>Sordariomycetidae</taxon>
        <taxon>Phyllachorales</taxon>
        <taxon>Phyllachoraceae</taxon>
        <taxon>Phyllachora</taxon>
    </lineage>
</organism>
<sequence>MCHGKFSLFRQASNFGERAHTNRKISVPRYLEIIHHPVLVGRTKMDSGERRKRSSPHAGVRDSATPDARSPPLDPSAAAAAAAAKINAELQARKGLQHVDVPPVRPNSLSSPQGPSAAGGNINGEIKCSGGLALHYIC</sequence>
<keyword evidence="3" id="KW-1185">Reference proteome</keyword>
<dbReference type="EMBL" id="JAQQPM010000004">
    <property type="protein sequence ID" value="KAK2070846.1"/>
    <property type="molecule type" value="Genomic_DNA"/>
</dbReference>
<dbReference type="Proteomes" id="UP001217918">
    <property type="component" value="Unassembled WGS sequence"/>
</dbReference>
<protein>
    <submittedName>
        <fullName evidence="2">Uncharacterized protein</fullName>
    </submittedName>
</protein>
<feature type="region of interest" description="Disordered" evidence="1">
    <location>
        <begin position="93"/>
        <end position="120"/>
    </location>
</feature>
<gene>
    <name evidence="2" type="ORF">P8C59_005311</name>
</gene>
<proteinExistence type="predicted"/>
<name>A0AAD9MFD3_9PEZI</name>
<evidence type="ECO:0000313" key="2">
    <source>
        <dbReference type="EMBL" id="KAK2070846.1"/>
    </source>
</evidence>
<accession>A0AAD9MFD3</accession>
<reference evidence="2" key="1">
    <citation type="journal article" date="2023" name="Mol. Plant Microbe Interact.">
        <title>Elucidating the Obligate Nature and Biological Capacity of an Invasive Fungal Corn Pathogen.</title>
        <authorList>
            <person name="MacCready J.S."/>
            <person name="Roggenkamp E.M."/>
            <person name="Gdanetz K."/>
            <person name="Chilvers M.I."/>
        </authorList>
    </citation>
    <scope>NUCLEOTIDE SEQUENCE</scope>
    <source>
        <strain evidence="2">PM02</strain>
    </source>
</reference>
<evidence type="ECO:0000313" key="3">
    <source>
        <dbReference type="Proteomes" id="UP001217918"/>
    </source>
</evidence>
<dbReference type="AlphaFoldDB" id="A0AAD9MFD3"/>
<feature type="region of interest" description="Disordered" evidence="1">
    <location>
        <begin position="41"/>
        <end position="80"/>
    </location>
</feature>
<comment type="caution">
    <text evidence="2">The sequence shown here is derived from an EMBL/GenBank/DDBJ whole genome shotgun (WGS) entry which is preliminary data.</text>
</comment>